<reference evidence="1" key="1">
    <citation type="submission" date="2013-05" db="EMBL/GenBank/DDBJ databases">
        <title>Genome assembly of Cystobacter fuscus DSM 2262.</title>
        <authorList>
            <person name="Sharma G."/>
            <person name="Khatri I."/>
            <person name="Kaur C."/>
            <person name="Mayilraj S."/>
            <person name="Subramanian S."/>
        </authorList>
    </citation>
    <scope>NUCLEOTIDE SEQUENCE [LARGE SCALE GENOMIC DNA]</scope>
    <source>
        <strain evidence="1">DSM 2262</strain>
    </source>
</reference>
<dbReference type="Proteomes" id="UP000011682">
    <property type="component" value="Unassembled WGS sequence"/>
</dbReference>
<keyword evidence="2" id="KW-1185">Reference proteome</keyword>
<name>S9QIK7_CYSF2</name>
<proteinExistence type="predicted"/>
<organism evidence="1 2">
    <name type="scientific">Cystobacter fuscus (strain ATCC 25194 / DSM 2262 / NBRC 100088 / M29)</name>
    <dbReference type="NCBI Taxonomy" id="1242864"/>
    <lineage>
        <taxon>Bacteria</taxon>
        <taxon>Pseudomonadati</taxon>
        <taxon>Myxococcota</taxon>
        <taxon>Myxococcia</taxon>
        <taxon>Myxococcales</taxon>
        <taxon>Cystobacterineae</taxon>
        <taxon>Archangiaceae</taxon>
        <taxon>Cystobacter</taxon>
    </lineage>
</organism>
<evidence type="ECO:0000313" key="2">
    <source>
        <dbReference type="Proteomes" id="UP000011682"/>
    </source>
</evidence>
<evidence type="ECO:0000313" key="1">
    <source>
        <dbReference type="EMBL" id="EPX56308.1"/>
    </source>
</evidence>
<dbReference type="EMBL" id="ANAH02000066">
    <property type="protein sequence ID" value="EPX56308.1"/>
    <property type="molecule type" value="Genomic_DNA"/>
</dbReference>
<accession>S9QIK7</accession>
<protein>
    <submittedName>
        <fullName evidence="1">Uncharacterized protein</fullName>
    </submittedName>
</protein>
<sequence length="109" mass="11730">MFFEKATNHYLTAFDPSAGVTKELAKSLVEDGNDPSVFQSFNMKQGDVAALEAKGVGIMAAGGHFFTVRKVHGQWTSFDSANHPAPKPYGSLAQLMKAEARNGQIWVGA</sequence>
<comment type="caution">
    <text evidence="1">The sequence shown here is derived from an EMBL/GenBank/DDBJ whole genome shotgun (WGS) entry which is preliminary data.</text>
</comment>
<gene>
    <name evidence="1" type="ORF">D187_007650</name>
</gene>
<dbReference type="AlphaFoldDB" id="S9QIK7"/>